<feature type="region of interest" description="Disordered" evidence="8">
    <location>
        <begin position="88"/>
        <end position="132"/>
    </location>
</feature>
<evidence type="ECO:0000256" key="6">
    <source>
        <dbReference type="ARBA" id="ARBA00023010"/>
    </source>
</evidence>
<evidence type="ECO:0000256" key="1">
    <source>
        <dbReference type="ARBA" id="ARBA00004167"/>
    </source>
</evidence>
<keyword evidence="3" id="KW-0812">Transmembrane</keyword>
<evidence type="ECO:0000256" key="2">
    <source>
        <dbReference type="ARBA" id="ARBA00022448"/>
    </source>
</evidence>
<dbReference type="Pfam" id="PF02416">
    <property type="entry name" value="TatA_B_E"/>
    <property type="match status" value="1"/>
</dbReference>
<evidence type="ECO:0000313" key="9">
    <source>
        <dbReference type="EMBL" id="MEJ1091039.1"/>
    </source>
</evidence>
<dbReference type="EMBL" id="JBBDGN010000003">
    <property type="protein sequence ID" value="MEJ1091039.1"/>
    <property type="molecule type" value="Genomic_DNA"/>
</dbReference>
<dbReference type="RefSeq" id="WP_337318196.1">
    <property type="nucleotide sequence ID" value="NZ_JBBDGN010000003.1"/>
</dbReference>
<evidence type="ECO:0000256" key="5">
    <source>
        <dbReference type="ARBA" id="ARBA00022989"/>
    </source>
</evidence>
<keyword evidence="2" id="KW-0813">Transport</keyword>
<keyword evidence="6" id="KW-0811">Translocation</keyword>
<keyword evidence="7" id="KW-0472">Membrane</keyword>
<feature type="compositionally biased region" description="Pro residues" evidence="8">
    <location>
        <begin position="123"/>
        <end position="132"/>
    </location>
</feature>
<accession>A0ABU8LJM2</accession>
<protein>
    <submittedName>
        <fullName evidence="9">Twin-arginine translocase TatA/TatE family subunit</fullName>
    </submittedName>
</protein>
<comment type="caution">
    <text evidence="9">The sequence shown here is derived from an EMBL/GenBank/DDBJ whole genome shotgun (WGS) entry which is preliminary data.</text>
</comment>
<evidence type="ECO:0000256" key="4">
    <source>
        <dbReference type="ARBA" id="ARBA00022927"/>
    </source>
</evidence>
<proteinExistence type="predicted"/>
<comment type="subcellular location">
    <subcellularLocation>
        <location evidence="1">Membrane</location>
        <topology evidence="1">Single-pass membrane protein</topology>
    </subcellularLocation>
</comment>
<evidence type="ECO:0000313" key="10">
    <source>
        <dbReference type="Proteomes" id="UP001366085"/>
    </source>
</evidence>
<keyword evidence="4" id="KW-0653">Protein transport</keyword>
<dbReference type="PRINTS" id="PR01506">
    <property type="entry name" value="TATBPROTEIN"/>
</dbReference>
<name>A0ABU8LJM2_9MICO</name>
<dbReference type="InterPro" id="IPR003369">
    <property type="entry name" value="TatA/B/E"/>
</dbReference>
<gene>
    <name evidence="9" type="ORF">WDU93_04970</name>
</gene>
<feature type="compositionally biased region" description="Polar residues" evidence="8">
    <location>
        <begin position="109"/>
        <end position="122"/>
    </location>
</feature>
<dbReference type="Gene3D" id="1.20.5.3310">
    <property type="match status" value="1"/>
</dbReference>
<evidence type="ECO:0000256" key="7">
    <source>
        <dbReference type="ARBA" id="ARBA00023136"/>
    </source>
</evidence>
<evidence type="ECO:0000256" key="8">
    <source>
        <dbReference type="SAM" id="MobiDB-lite"/>
    </source>
</evidence>
<sequence length="132" mass="14832">MEFGLTFDKLLLIGVVAMLIIGPERLPKAAEAFAKFVRRAGEYLRDTRSKMRDELGPEIDDVDWRKLDPRQYDPRRIIRDALFEEPSFTESAPAAEKPVSTATAEKPRSASSPFTRSAFSRTSPPPFDAEAT</sequence>
<keyword evidence="5" id="KW-1133">Transmembrane helix</keyword>
<evidence type="ECO:0000256" key="3">
    <source>
        <dbReference type="ARBA" id="ARBA00022692"/>
    </source>
</evidence>
<organism evidence="9 10">
    <name type="scientific">Microbacterium istanbulense</name>
    <dbReference type="NCBI Taxonomy" id="3122049"/>
    <lineage>
        <taxon>Bacteria</taxon>
        <taxon>Bacillati</taxon>
        <taxon>Actinomycetota</taxon>
        <taxon>Actinomycetes</taxon>
        <taxon>Micrococcales</taxon>
        <taxon>Microbacteriaceae</taxon>
        <taxon>Microbacterium</taxon>
    </lineage>
</organism>
<keyword evidence="10" id="KW-1185">Reference proteome</keyword>
<reference evidence="9 10" key="1">
    <citation type="submission" date="2024-02" db="EMBL/GenBank/DDBJ databases">
        <authorList>
            <person name="Saticioglu I.B."/>
        </authorList>
    </citation>
    <scope>NUCLEOTIDE SEQUENCE [LARGE SCALE GENOMIC DNA]</scope>
    <source>
        <strain evidence="9 10">Mu-43</strain>
    </source>
</reference>
<dbReference type="Proteomes" id="UP001366085">
    <property type="component" value="Unassembled WGS sequence"/>
</dbReference>